<comment type="catalytic activity">
    <reaction evidence="14 17">
        <text>L-leucine + 2-oxoglutarate = 4-methyl-2-oxopentanoate + L-glutamate</text>
        <dbReference type="Rhea" id="RHEA:18321"/>
        <dbReference type="ChEBI" id="CHEBI:16810"/>
        <dbReference type="ChEBI" id="CHEBI:17865"/>
        <dbReference type="ChEBI" id="CHEBI:29985"/>
        <dbReference type="ChEBI" id="CHEBI:57427"/>
        <dbReference type="EC" id="2.6.1.42"/>
    </reaction>
</comment>
<reference evidence="18 19" key="1">
    <citation type="submission" date="2020-04" db="EMBL/GenBank/DDBJ databases">
        <title>Rhodospirillaceae bacterium KN72 isolated from deep sea.</title>
        <authorList>
            <person name="Zhang D.-C."/>
        </authorList>
    </citation>
    <scope>NUCLEOTIDE SEQUENCE [LARGE SCALE GENOMIC DNA]</scope>
    <source>
        <strain evidence="18 19">KN72</strain>
    </source>
</reference>
<evidence type="ECO:0000313" key="19">
    <source>
        <dbReference type="Proteomes" id="UP000539372"/>
    </source>
</evidence>
<evidence type="ECO:0000256" key="13">
    <source>
        <dbReference type="ARBA" id="ARBA00048798"/>
    </source>
</evidence>
<comment type="pathway">
    <text evidence="4 17">Amino-acid biosynthesis; L-valine biosynthesis; L-valine from pyruvate: step 4/4.</text>
</comment>
<dbReference type="RefSeq" id="WP_169625914.1">
    <property type="nucleotide sequence ID" value="NZ_JABBNT010000004.1"/>
</dbReference>
<dbReference type="UniPathway" id="UPA00049">
    <property type="reaction ID" value="UER00062"/>
</dbReference>
<keyword evidence="8 17" id="KW-0028">Amino-acid biosynthesis</keyword>
<dbReference type="Proteomes" id="UP000539372">
    <property type="component" value="Unassembled WGS sequence"/>
</dbReference>
<name>A0A7Y0E1J7_9PROT</name>
<comment type="catalytic activity">
    <reaction evidence="12 17">
        <text>L-valine + 2-oxoglutarate = 3-methyl-2-oxobutanoate + L-glutamate</text>
        <dbReference type="Rhea" id="RHEA:24813"/>
        <dbReference type="ChEBI" id="CHEBI:11851"/>
        <dbReference type="ChEBI" id="CHEBI:16810"/>
        <dbReference type="ChEBI" id="CHEBI:29985"/>
        <dbReference type="ChEBI" id="CHEBI:57762"/>
        <dbReference type="EC" id="2.6.1.42"/>
    </reaction>
</comment>
<dbReference type="InterPro" id="IPR005785">
    <property type="entry name" value="B_amino_transI"/>
</dbReference>
<evidence type="ECO:0000256" key="15">
    <source>
        <dbReference type="RuleBase" id="RU004106"/>
    </source>
</evidence>
<proteinExistence type="inferred from homology"/>
<comment type="function">
    <text evidence="2 17">Acts on leucine, isoleucine and valine.</text>
</comment>
<keyword evidence="9 17" id="KW-0808">Transferase</keyword>
<evidence type="ECO:0000256" key="16">
    <source>
        <dbReference type="RuleBase" id="RU004516"/>
    </source>
</evidence>
<evidence type="ECO:0000256" key="6">
    <source>
        <dbReference type="ARBA" id="ARBA00009320"/>
    </source>
</evidence>
<dbReference type="EC" id="2.6.1.42" evidence="17"/>
<keyword evidence="11 17" id="KW-0100">Branched-chain amino acid biosynthesis</keyword>
<dbReference type="PANTHER" id="PTHR42743">
    <property type="entry name" value="AMINO-ACID AMINOTRANSFERASE"/>
    <property type="match status" value="1"/>
</dbReference>
<protein>
    <recommendedName>
        <fullName evidence="17">Branched-chain-amino-acid aminotransferase</fullName>
        <shortName evidence="17">BCAT</shortName>
        <ecNumber evidence="17">2.6.1.42</ecNumber>
    </recommendedName>
</protein>
<accession>A0A7Y0E1J7</accession>
<dbReference type="UniPathway" id="UPA00047">
    <property type="reaction ID" value="UER00058"/>
</dbReference>
<dbReference type="GO" id="GO:0009097">
    <property type="term" value="P:isoleucine biosynthetic process"/>
    <property type="evidence" value="ECO:0007669"/>
    <property type="project" value="UniProtKB-UniPathway"/>
</dbReference>
<comment type="catalytic activity">
    <reaction evidence="13 17">
        <text>L-isoleucine + 2-oxoglutarate = (S)-3-methyl-2-oxopentanoate + L-glutamate</text>
        <dbReference type="Rhea" id="RHEA:24801"/>
        <dbReference type="ChEBI" id="CHEBI:16810"/>
        <dbReference type="ChEBI" id="CHEBI:29985"/>
        <dbReference type="ChEBI" id="CHEBI:35146"/>
        <dbReference type="ChEBI" id="CHEBI:58045"/>
        <dbReference type="EC" id="2.6.1.42"/>
    </reaction>
</comment>
<dbReference type="NCBIfam" id="NF005146">
    <property type="entry name" value="PRK06606.1"/>
    <property type="match status" value="1"/>
</dbReference>
<comment type="pathway">
    <text evidence="5 17">Amino-acid biosynthesis; L-leucine biosynthesis; L-leucine from 3-methyl-2-oxobutanoate: step 4/4.</text>
</comment>
<dbReference type="UniPathway" id="UPA00048">
    <property type="reaction ID" value="UER00073"/>
</dbReference>
<dbReference type="GO" id="GO:0009098">
    <property type="term" value="P:L-leucine biosynthetic process"/>
    <property type="evidence" value="ECO:0007669"/>
    <property type="project" value="UniProtKB-UniPathway"/>
</dbReference>
<dbReference type="NCBIfam" id="TIGR01122">
    <property type="entry name" value="ilvE_I"/>
    <property type="match status" value="1"/>
</dbReference>
<dbReference type="GO" id="GO:0009099">
    <property type="term" value="P:L-valine biosynthetic process"/>
    <property type="evidence" value="ECO:0007669"/>
    <property type="project" value="UniProtKB-UniPathway"/>
</dbReference>
<comment type="pathway">
    <text evidence="3 17">Amino-acid biosynthesis; L-isoleucine biosynthesis; L-isoleucine from 2-oxobutanoate: step 4/4.</text>
</comment>
<organism evidence="18 19">
    <name type="scientific">Pacificispira spongiicola</name>
    <dbReference type="NCBI Taxonomy" id="2729598"/>
    <lineage>
        <taxon>Bacteria</taxon>
        <taxon>Pseudomonadati</taxon>
        <taxon>Pseudomonadota</taxon>
        <taxon>Alphaproteobacteria</taxon>
        <taxon>Rhodospirillales</taxon>
        <taxon>Rhodospirillaceae</taxon>
        <taxon>Pacificispira</taxon>
    </lineage>
</organism>
<evidence type="ECO:0000256" key="5">
    <source>
        <dbReference type="ARBA" id="ARBA00005072"/>
    </source>
</evidence>
<dbReference type="NCBIfam" id="NF005726">
    <property type="entry name" value="PRK07544.1"/>
    <property type="match status" value="1"/>
</dbReference>
<dbReference type="SUPFAM" id="SSF56752">
    <property type="entry name" value="D-aminoacid aminotransferase-like PLP-dependent enzymes"/>
    <property type="match status" value="1"/>
</dbReference>
<comment type="similarity">
    <text evidence="6 15">Belongs to the class-IV pyridoxal-phosphate-dependent aminotransferase family.</text>
</comment>
<evidence type="ECO:0000256" key="2">
    <source>
        <dbReference type="ARBA" id="ARBA00003109"/>
    </source>
</evidence>
<evidence type="ECO:0000313" key="18">
    <source>
        <dbReference type="EMBL" id="NMM45524.1"/>
    </source>
</evidence>
<dbReference type="InterPro" id="IPR050571">
    <property type="entry name" value="Class-IV_PLP-Dep_Aminotrnsfr"/>
</dbReference>
<dbReference type="PROSITE" id="PS00770">
    <property type="entry name" value="AA_TRANSFER_CLASS_4"/>
    <property type="match status" value="1"/>
</dbReference>
<dbReference type="InterPro" id="IPR043132">
    <property type="entry name" value="BCAT-like_C"/>
</dbReference>
<evidence type="ECO:0000256" key="10">
    <source>
        <dbReference type="ARBA" id="ARBA00022898"/>
    </source>
</evidence>
<evidence type="ECO:0000256" key="7">
    <source>
        <dbReference type="ARBA" id="ARBA00022576"/>
    </source>
</evidence>
<dbReference type="GO" id="GO:0004084">
    <property type="term" value="F:branched-chain-amino-acid transaminase activity"/>
    <property type="evidence" value="ECO:0007669"/>
    <property type="project" value="UniProtKB-EC"/>
</dbReference>
<evidence type="ECO:0000256" key="8">
    <source>
        <dbReference type="ARBA" id="ARBA00022605"/>
    </source>
</evidence>
<evidence type="ECO:0000256" key="14">
    <source>
        <dbReference type="ARBA" id="ARBA00049229"/>
    </source>
</evidence>
<keyword evidence="10 16" id="KW-0663">Pyridoxal phosphate</keyword>
<sequence length="304" mass="33739">MALVPFDDRDGTIWMDGKLVPWRDAKLHVLTHGLHYASGVFEGERVYGGEIFKLTEHTERLHKSADILGFKIPFSVEEIDAACNELIRDNGIVDGYVRPIAWRGSEMMGVSAQNNTIHLAIAAWEWPAYFSPEARMAGLKMRISDWARPDPKTAPVISKAAGLYMICTLSKHKAEAEGYHDALMLDWRGYVAEATGANIFFLMEDGKLHTPKPDCFLDGITRRTVKALAEKMGYEVVERHIMPEEMAKASEAFLTGTAVEVTPVASIGDYHFNPGRTCESLMKAYDEEVRRGSDKAALISGSAA</sequence>
<dbReference type="PANTHER" id="PTHR42743:SF11">
    <property type="entry name" value="AMINODEOXYCHORISMATE LYASE"/>
    <property type="match status" value="1"/>
</dbReference>
<evidence type="ECO:0000256" key="11">
    <source>
        <dbReference type="ARBA" id="ARBA00023304"/>
    </source>
</evidence>
<evidence type="ECO:0000256" key="12">
    <source>
        <dbReference type="ARBA" id="ARBA00048212"/>
    </source>
</evidence>
<evidence type="ECO:0000256" key="3">
    <source>
        <dbReference type="ARBA" id="ARBA00004824"/>
    </source>
</evidence>
<dbReference type="EMBL" id="JABBNT010000004">
    <property type="protein sequence ID" value="NMM45524.1"/>
    <property type="molecule type" value="Genomic_DNA"/>
</dbReference>
<dbReference type="InterPro" id="IPR001544">
    <property type="entry name" value="Aminotrans_IV"/>
</dbReference>
<evidence type="ECO:0000256" key="17">
    <source>
        <dbReference type="RuleBase" id="RU364094"/>
    </source>
</evidence>
<keyword evidence="19" id="KW-1185">Reference proteome</keyword>
<gene>
    <name evidence="17" type="primary">ilvE</name>
    <name evidence="18" type="ORF">HH303_13600</name>
</gene>
<evidence type="ECO:0000256" key="1">
    <source>
        <dbReference type="ARBA" id="ARBA00001933"/>
    </source>
</evidence>
<dbReference type="Gene3D" id="3.20.10.10">
    <property type="entry name" value="D-amino Acid Aminotransferase, subunit A, domain 2"/>
    <property type="match status" value="1"/>
</dbReference>
<dbReference type="FunFam" id="3.20.10.10:FF:000002">
    <property type="entry name" value="D-alanine aminotransferase"/>
    <property type="match status" value="1"/>
</dbReference>
<keyword evidence="7 17" id="KW-0032">Aminotransferase</keyword>
<evidence type="ECO:0000256" key="4">
    <source>
        <dbReference type="ARBA" id="ARBA00004931"/>
    </source>
</evidence>
<dbReference type="InterPro" id="IPR036038">
    <property type="entry name" value="Aminotransferase-like"/>
</dbReference>
<comment type="caution">
    <text evidence="18">The sequence shown here is derived from an EMBL/GenBank/DDBJ whole genome shotgun (WGS) entry which is preliminary data.</text>
</comment>
<dbReference type="Gene3D" id="3.30.470.10">
    <property type="match status" value="1"/>
</dbReference>
<evidence type="ECO:0000256" key="9">
    <source>
        <dbReference type="ARBA" id="ARBA00022679"/>
    </source>
</evidence>
<dbReference type="Pfam" id="PF01063">
    <property type="entry name" value="Aminotran_4"/>
    <property type="match status" value="1"/>
</dbReference>
<dbReference type="InterPro" id="IPR018300">
    <property type="entry name" value="Aminotrans_IV_CS"/>
</dbReference>
<dbReference type="InterPro" id="IPR043131">
    <property type="entry name" value="BCAT-like_N"/>
</dbReference>
<dbReference type="AlphaFoldDB" id="A0A7Y0E1J7"/>
<comment type="cofactor">
    <cofactor evidence="1 16">
        <name>pyridoxal 5'-phosphate</name>
        <dbReference type="ChEBI" id="CHEBI:597326"/>
    </cofactor>
</comment>